<dbReference type="GO" id="GO:0008774">
    <property type="term" value="F:acetaldehyde dehydrogenase (acetylating) activity"/>
    <property type="evidence" value="ECO:0007669"/>
    <property type="project" value="InterPro"/>
</dbReference>
<dbReference type="InterPro" id="IPR016161">
    <property type="entry name" value="Ald_DH/histidinol_DH"/>
</dbReference>
<dbReference type="PANTHER" id="PTHR11699">
    <property type="entry name" value="ALDEHYDE DEHYDROGENASE-RELATED"/>
    <property type="match status" value="1"/>
</dbReference>
<accession>A0A538SZJ5</accession>
<organism evidence="4 5">
    <name type="scientific">Eiseniibacteriota bacterium</name>
    <dbReference type="NCBI Taxonomy" id="2212470"/>
    <lineage>
        <taxon>Bacteria</taxon>
        <taxon>Candidatus Eiseniibacteriota</taxon>
    </lineage>
</organism>
<dbReference type="InterPro" id="IPR016163">
    <property type="entry name" value="Ald_DH_C"/>
</dbReference>
<dbReference type="InterPro" id="IPR016162">
    <property type="entry name" value="Ald_DH_N"/>
</dbReference>
<name>A0A538SZJ5_UNCEI</name>
<dbReference type="Gene3D" id="3.40.605.10">
    <property type="entry name" value="Aldehyde Dehydrogenase, Chain A, domain 1"/>
    <property type="match status" value="1"/>
</dbReference>
<evidence type="ECO:0000259" key="3">
    <source>
        <dbReference type="Pfam" id="PF00171"/>
    </source>
</evidence>
<evidence type="ECO:0000256" key="1">
    <source>
        <dbReference type="ARBA" id="ARBA00023002"/>
    </source>
</evidence>
<gene>
    <name evidence="4" type="ORF">E6K72_04400</name>
</gene>
<dbReference type="Pfam" id="PF00171">
    <property type="entry name" value="Aldedh"/>
    <property type="match status" value="1"/>
</dbReference>
<dbReference type="Proteomes" id="UP000317716">
    <property type="component" value="Unassembled WGS sequence"/>
</dbReference>
<evidence type="ECO:0000256" key="2">
    <source>
        <dbReference type="ARBA" id="ARBA00023027"/>
    </source>
</evidence>
<reference evidence="4 5" key="1">
    <citation type="journal article" date="2019" name="Nat. Microbiol.">
        <title>Mediterranean grassland soil C-N compound turnover is dependent on rainfall and depth, and is mediated by genomically divergent microorganisms.</title>
        <authorList>
            <person name="Diamond S."/>
            <person name="Andeer P.F."/>
            <person name="Li Z."/>
            <person name="Crits-Christoph A."/>
            <person name="Burstein D."/>
            <person name="Anantharaman K."/>
            <person name="Lane K.R."/>
            <person name="Thomas B.C."/>
            <person name="Pan C."/>
            <person name="Northen T.R."/>
            <person name="Banfield J.F."/>
        </authorList>
    </citation>
    <scope>NUCLEOTIDE SEQUENCE [LARGE SCALE GENOMIC DNA]</scope>
    <source>
        <strain evidence="4">WS_2</strain>
    </source>
</reference>
<dbReference type="AlphaFoldDB" id="A0A538SZJ5"/>
<dbReference type="CDD" id="cd07121">
    <property type="entry name" value="ALDH_EutE"/>
    <property type="match status" value="1"/>
</dbReference>
<keyword evidence="1" id="KW-0560">Oxidoreductase</keyword>
<feature type="domain" description="Aldehyde dehydrogenase" evidence="3">
    <location>
        <begin position="32"/>
        <end position="430"/>
    </location>
</feature>
<dbReference type="SUPFAM" id="SSF53720">
    <property type="entry name" value="ALDH-like"/>
    <property type="match status" value="1"/>
</dbReference>
<evidence type="ECO:0000313" key="4">
    <source>
        <dbReference type="EMBL" id="TMQ56808.1"/>
    </source>
</evidence>
<dbReference type="EMBL" id="VBOS01000149">
    <property type="protein sequence ID" value="TMQ56808.1"/>
    <property type="molecule type" value="Genomic_DNA"/>
</dbReference>
<keyword evidence="2" id="KW-0520">NAD</keyword>
<sequence>MEAIVADVLERLENGRPVGKPGAEPLLGIHPDLETAVKSARAAFEAYERTPLETRKRILAAARETLAANYKTLSELAVAETGLGRVEDKILKNKLVTEKTPGTEDLEPFTWTGDHGLTLMERAPYGVIAVITPVTNPSETVINNGLSMITGGNTAVFCPHPNARKVSNLAVDLINRAARRAGSQLPLLHSVEQPTLEIAQALLKYKGIRLNVVTGGPAVVREALNAGKKAITAGPGNPPSVVDETADLDRAARDLIAGASFDNNVICTDEKEAIVVSIVADRLKEAFARAGAVMLQPHQTEKLRGMLLEKEQGPRKYAVINRKYVGKNVHEILGEAGIPCDPSRRLAVCEVDNDHPFLWTEMMMPVYPITRVRTCDEAIDFAIAVEHGYRHTASMHSRNIDKLSKMARACDCSIFVKNGPNFAGLGFGGEGPTSFTIASPTGEGMTTARSFTRIRRCTLVDHFRIV</sequence>
<evidence type="ECO:0000313" key="5">
    <source>
        <dbReference type="Proteomes" id="UP000317716"/>
    </source>
</evidence>
<dbReference type="PIRSF" id="PIRSF036410">
    <property type="entry name" value="EutE_PduP"/>
    <property type="match status" value="1"/>
</dbReference>
<comment type="caution">
    <text evidence="4">The sequence shown here is derived from an EMBL/GenBank/DDBJ whole genome shotgun (WGS) entry which is preliminary data.</text>
</comment>
<protein>
    <submittedName>
        <fullName evidence="4">Aldehyde dehydrogenase EutE</fullName>
    </submittedName>
</protein>
<dbReference type="InterPro" id="IPR015590">
    <property type="entry name" value="Aldehyde_DH_dom"/>
</dbReference>
<proteinExistence type="predicted"/>
<dbReference type="NCBIfam" id="NF011927">
    <property type="entry name" value="PRK15398.1"/>
    <property type="match status" value="1"/>
</dbReference>
<dbReference type="InterPro" id="IPR012408">
    <property type="entry name" value="Acetald_propionald_DH-rel"/>
</dbReference>
<dbReference type="Gene3D" id="3.40.309.10">
    <property type="entry name" value="Aldehyde Dehydrogenase, Chain A, domain 2"/>
    <property type="match status" value="1"/>
</dbReference>